<evidence type="ECO:0000313" key="2">
    <source>
        <dbReference type="Proteomes" id="UP001152320"/>
    </source>
</evidence>
<gene>
    <name evidence="1" type="ORF">HOLleu_03274</name>
</gene>
<evidence type="ECO:0000313" key="1">
    <source>
        <dbReference type="EMBL" id="KAJ8050176.1"/>
    </source>
</evidence>
<name>A0A9Q1HLR4_HOLLE</name>
<protein>
    <submittedName>
        <fullName evidence="1">Uncharacterized protein</fullName>
    </submittedName>
</protein>
<keyword evidence="2" id="KW-1185">Reference proteome</keyword>
<dbReference type="AlphaFoldDB" id="A0A9Q1HLR4"/>
<comment type="caution">
    <text evidence="1">The sequence shown here is derived from an EMBL/GenBank/DDBJ whole genome shotgun (WGS) entry which is preliminary data.</text>
</comment>
<sequence length="163" mass="18429">MKYVKVIDSQAADQGILSCFREKCTNIKDSDELNDLRCLATLITLPCFLKEKIEHLLVLENDNETGALEANLKPAGPEPLIICQGKDFFNVKSVSLKVENEVICTTETLLEAYGCLMAAYYVFDLNFPRRSKNTLTLLDLLLGIKTKRLPRTICSFLTRYTDL</sequence>
<reference evidence="1" key="1">
    <citation type="submission" date="2021-10" db="EMBL/GenBank/DDBJ databases">
        <title>Tropical sea cucumber genome reveals ecological adaptation and Cuvierian tubules defense mechanism.</title>
        <authorList>
            <person name="Chen T."/>
        </authorList>
    </citation>
    <scope>NUCLEOTIDE SEQUENCE</scope>
    <source>
        <strain evidence="1">Nanhai2018</strain>
        <tissue evidence="1">Muscle</tissue>
    </source>
</reference>
<dbReference type="Proteomes" id="UP001152320">
    <property type="component" value="Chromosome 1"/>
</dbReference>
<organism evidence="1 2">
    <name type="scientific">Holothuria leucospilota</name>
    <name type="common">Black long sea cucumber</name>
    <name type="synonym">Mertensiothuria leucospilota</name>
    <dbReference type="NCBI Taxonomy" id="206669"/>
    <lineage>
        <taxon>Eukaryota</taxon>
        <taxon>Metazoa</taxon>
        <taxon>Echinodermata</taxon>
        <taxon>Eleutherozoa</taxon>
        <taxon>Echinozoa</taxon>
        <taxon>Holothuroidea</taxon>
        <taxon>Aspidochirotacea</taxon>
        <taxon>Aspidochirotida</taxon>
        <taxon>Holothuriidae</taxon>
        <taxon>Holothuria</taxon>
    </lineage>
</organism>
<dbReference type="EMBL" id="JAIZAY010000001">
    <property type="protein sequence ID" value="KAJ8050176.1"/>
    <property type="molecule type" value="Genomic_DNA"/>
</dbReference>
<proteinExistence type="predicted"/>
<accession>A0A9Q1HLR4</accession>